<dbReference type="EMBL" id="AFZX01000032">
    <property type="protein sequence ID" value="EHL08050.1"/>
    <property type="molecule type" value="Genomic_DNA"/>
</dbReference>
<keyword evidence="1" id="KW-0812">Transmembrane</keyword>
<gene>
    <name evidence="2" type="ORF">HMPREF0322_01447</name>
</gene>
<protein>
    <submittedName>
        <fullName evidence="2">Uncharacterized protein</fullName>
    </submittedName>
</protein>
<sequence>MWPGAFFSRVSPSHPLTVIIIISTCLGVNPFPLLGKFLLFMDSIFGSDQAVYEMYLDARENAW</sequence>
<name>G9XKG3_DESHA</name>
<organism evidence="2 3">
    <name type="scientific">Desulfitobacterium hafniense DP7</name>
    <dbReference type="NCBI Taxonomy" id="537010"/>
    <lineage>
        <taxon>Bacteria</taxon>
        <taxon>Bacillati</taxon>
        <taxon>Bacillota</taxon>
        <taxon>Clostridia</taxon>
        <taxon>Eubacteriales</taxon>
        <taxon>Desulfitobacteriaceae</taxon>
        <taxon>Desulfitobacterium</taxon>
    </lineage>
</organism>
<reference evidence="2 3" key="1">
    <citation type="submission" date="2011-08" db="EMBL/GenBank/DDBJ databases">
        <authorList>
            <person name="Weinstock G."/>
            <person name="Sodergren E."/>
            <person name="Clifton S."/>
            <person name="Fulton L."/>
            <person name="Fulton B."/>
            <person name="Courtney L."/>
            <person name="Fronick C."/>
            <person name="Harrison M."/>
            <person name="Strong C."/>
            <person name="Farmer C."/>
            <person name="Delahaunty K."/>
            <person name="Markovic C."/>
            <person name="Hall O."/>
            <person name="Minx P."/>
            <person name="Tomlinson C."/>
            <person name="Mitreva M."/>
            <person name="Hou S."/>
            <person name="Chen J."/>
            <person name="Wollam A."/>
            <person name="Pepin K.H."/>
            <person name="Johnson M."/>
            <person name="Bhonagiri V."/>
            <person name="Zhang X."/>
            <person name="Suruliraj S."/>
            <person name="Warren W."/>
            <person name="Chinwalla A."/>
            <person name="Mardis E.R."/>
            <person name="Wilson R.K."/>
        </authorList>
    </citation>
    <scope>NUCLEOTIDE SEQUENCE [LARGE SCALE GENOMIC DNA]</scope>
    <source>
        <strain evidence="2 3">DP7</strain>
    </source>
</reference>
<dbReference type="AlphaFoldDB" id="G9XKG3"/>
<dbReference type="Proteomes" id="UP000004416">
    <property type="component" value="Unassembled WGS sequence"/>
</dbReference>
<proteinExistence type="predicted"/>
<evidence type="ECO:0000313" key="2">
    <source>
        <dbReference type="EMBL" id="EHL08050.1"/>
    </source>
</evidence>
<keyword evidence="1" id="KW-1133">Transmembrane helix</keyword>
<keyword evidence="1" id="KW-0472">Membrane</keyword>
<accession>G9XKG3</accession>
<feature type="transmembrane region" description="Helical" evidence="1">
    <location>
        <begin position="16"/>
        <end position="39"/>
    </location>
</feature>
<dbReference type="HOGENOM" id="CLU_2878497_0_0_9"/>
<evidence type="ECO:0000256" key="1">
    <source>
        <dbReference type="SAM" id="Phobius"/>
    </source>
</evidence>
<comment type="caution">
    <text evidence="2">The sequence shown here is derived from an EMBL/GenBank/DDBJ whole genome shotgun (WGS) entry which is preliminary data.</text>
</comment>
<evidence type="ECO:0000313" key="3">
    <source>
        <dbReference type="Proteomes" id="UP000004416"/>
    </source>
</evidence>